<protein>
    <submittedName>
        <fullName evidence="9">Putative mitogen-activated protein kinase kinase kinase 2</fullName>
    </submittedName>
</protein>
<feature type="binding site" evidence="6">
    <location>
        <position position="261"/>
    </location>
    <ligand>
        <name>ATP</name>
        <dbReference type="ChEBI" id="CHEBI:30616"/>
    </ligand>
</feature>
<sequence length="593" mass="66471">MINEAYFVPINNQKNLDHAVGLMDVMKHTSTLRIYLKEPETQLQHKGKEKGGRQELYDTAGAFKRLRFAPSRPHPPGGGMGSTVDIIGEGSFIPEPPDEEHNGSQQSLDSLGTRSRSLGSASGRRFTNRAHSSYDEFPDTSDDFSSHKGGTYPSRYNIPDVGGNEGRKTFPIRSKLERRSLWDMTPQEDKFRSDVSLSRSSSSSGITTDIDVDTRRISRDLDYKSPRPPSKWEYDRKLGVGAFGVVHQCHDVESGRILAVKEVNIDDNNPKANKEIQALQSEINIYRNIQHERIVQYYGWHKDDKKLCIFMEYMPGGSIRDEVVKFGRIPDSRVRKYTRQILEGISYLHNHNIMHRDIKGANILRDAHGNVKLSDFGACKRMELITTFVSGGKTVTGTPYWMSPEIIQGSGYGRRSDIWSIGATVFEMLTASPPWSEYEAMAAMFKIATEDSMPRLPDYVSTLAADFLTVNSFIKDQDKRPYAWYSTGSSLFKNHVNQVFQYGIKVCCCSRKRLPKRKIAADVINAESLTSLPAGRDDGRATENQSRGSRPEDQLKPSADVAGDTKFAGQPAKRSNVAGGFSSRNGSLKVEIK</sequence>
<evidence type="ECO:0000256" key="4">
    <source>
        <dbReference type="ARBA" id="ARBA00022777"/>
    </source>
</evidence>
<evidence type="ECO:0000256" key="7">
    <source>
        <dbReference type="SAM" id="MobiDB-lite"/>
    </source>
</evidence>
<evidence type="ECO:0000256" key="1">
    <source>
        <dbReference type="ARBA" id="ARBA00022527"/>
    </source>
</evidence>
<dbReference type="Pfam" id="PF00069">
    <property type="entry name" value="Pkinase"/>
    <property type="match status" value="1"/>
</dbReference>
<dbReference type="EMBL" id="MRZV01000079">
    <property type="protein sequence ID" value="PIK59567.1"/>
    <property type="molecule type" value="Genomic_DNA"/>
</dbReference>
<dbReference type="GO" id="GO:0005524">
    <property type="term" value="F:ATP binding"/>
    <property type="evidence" value="ECO:0007669"/>
    <property type="project" value="UniProtKB-UniRule"/>
</dbReference>
<gene>
    <name evidence="9" type="ORF">BSL78_03485</name>
</gene>
<feature type="region of interest" description="Disordered" evidence="7">
    <location>
        <begin position="187"/>
        <end position="211"/>
    </location>
</feature>
<feature type="region of interest" description="Disordered" evidence="7">
    <location>
        <begin position="531"/>
        <end position="593"/>
    </location>
</feature>
<feature type="compositionally biased region" description="Low complexity" evidence="7">
    <location>
        <begin position="107"/>
        <end position="125"/>
    </location>
</feature>
<dbReference type="InterPro" id="IPR000719">
    <property type="entry name" value="Prot_kinase_dom"/>
</dbReference>
<dbReference type="GO" id="GO:0004674">
    <property type="term" value="F:protein serine/threonine kinase activity"/>
    <property type="evidence" value="ECO:0007669"/>
    <property type="project" value="UniProtKB-KW"/>
</dbReference>
<dbReference type="PROSITE" id="PS00107">
    <property type="entry name" value="PROTEIN_KINASE_ATP"/>
    <property type="match status" value="1"/>
</dbReference>
<dbReference type="GO" id="GO:0035556">
    <property type="term" value="P:intracellular signal transduction"/>
    <property type="evidence" value="ECO:0007669"/>
    <property type="project" value="UniProtKB-ARBA"/>
</dbReference>
<dbReference type="AlphaFoldDB" id="A0A2G8LH38"/>
<organism evidence="9 10">
    <name type="scientific">Stichopus japonicus</name>
    <name type="common">Sea cucumber</name>
    <dbReference type="NCBI Taxonomy" id="307972"/>
    <lineage>
        <taxon>Eukaryota</taxon>
        <taxon>Metazoa</taxon>
        <taxon>Echinodermata</taxon>
        <taxon>Eleutherozoa</taxon>
        <taxon>Echinozoa</taxon>
        <taxon>Holothuroidea</taxon>
        <taxon>Aspidochirotacea</taxon>
        <taxon>Aspidochirotida</taxon>
        <taxon>Stichopodidae</taxon>
        <taxon>Apostichopus</taxon>
    </lineage>
</organism>
<keyword evidence="5 6" id="KW-0067">ATP-binding</keyword>
<dbReference type="InterPro" id="IPR017441">
    <property type="entry name" value="Protein_kinase_ATP_BS"/>
</dbReference>
<evidence type="ECO:0000313" key="10">
    <source>
        <dbReference type="Proteomes" id="UP000230750"/>
    </source>
</evidence>
<dbReference type="SUPFAM" id="SSF56112">
    <property type="entry name" value="Protein kinase-like (PK-like)"/>
    <property type="match status" value="1"/>
</dbReference>
<dbReference type="PANTHER" id="PTHR11584">
    <property type="entry name" value="SERINE/THREONINE PROTEIN KINASE"/>
    <property type="match status" value="1"/>
</dbReference>
<evidence type="ECO:0000313" key="9">
    <source>
        <dbReference type="EMBL" id="PIK59567.1"/>
    </source>
</evidence>
<keyword evidence="1" id="KW-0723">Serine/threonine-protein kinase</keyword>
<evidence type="ECO:0000256" key="6">
    <source>
        <dbReference type="PROSITE-ProRule" id="PRU10141"/>
    </source>
</evidence>
<keyword evidence="10" id="KW-1185">Reference proteome</keyword>
<dbReference type="OrthoDB" id="8693905at2759"/>
<dbReference type="STRING" id="307972.A0A2G8LH38"/>
<keyword evidence="2" id="KW-0808">Transferase</keyword>
<feature type="compositionally biased region" description="Low complexity" evidence="7">
    <location>
        <begin position="194"/>
        <end position="209"/>
    </location>
</feature>
<feature type="region of interest" description="Disordered" evidence="7">
    <location>
        <begin position="67"/>
        <end position="170"/>
    </location>
</feature>
<dbReference type="Gene3D" id="1.10.510.10">
    <property type="entry name" value="Transferase(Phosphotransferase) domain 1"/>
    <property type="match status" value="1"/>
</dbReference>
<comment type="caution">
    <text evidence="9">The sequence shown here is derived from an EMBL/GenBank/DDBJ whole genome shotgun (WGS) entry which is preliminary data.</text>
</comment>
<evidence type="ECO:0000256" key="3">
    <source>
        <dbReference type="ARBA" id="ARBA00022741"/>
    </source>
</evidence>
<keyword evidence="3 6" id="KW-0547">Nucleotide-binding</keyword>
<evidence type="ECO:0000259" key="8">
    <source>
        <dbReference type="PROSITE" id="PS50011"/>
    </source>
</evidence>
<name>A0A2G8LH38_STIJA</name>
<accession>A0A2G8LH38</accession>
<dbReference type="Proteomes" id="UP000230750">
    <property type="component" value="Unassembled WGS sequence"/>
</dbReference>
<reference evidence="9 10" key="1">
    <citation type="journal article" date="2017" name="PLoS Biol.">
        <title>The sea cucumber genome provides insights into morphological evolution and visceral regeneration.</title>
        <authorList>
            <person name="Zhang X."/>
            <person name="Sun L."/>
            <person name="Yuan J."/>
            <person name="Sun Y."/>
            <person name="Gao Y."/>
            <person name="Zhang L."/>
            <person name="Li S."/>
            <person name="Dai H."/>
            <person name="Hamel J.F."/>
            <person name="Liu C."/>
            <person name="Yu Y."/>
            <person name="Liu S."/>
            <person name="Lin W."/>
            <person name="Guo K."/>
            <person name="Jin S."/>
            <person name="Xu P."/>
            <person name="Storey K.B."/>
            <person name="Huan P."/>
            <person name="Zhang T."/>
            <person name="Zhou Y."/>
            <person name="Zhang J."/>
            <person name="Lin C."/>
            <person name="Li X."/>
            <person name="Xing L."/>
            <person name="Huo D."/>
            <person name="Sun M."/>
            <person name="Wang L."/>
            <person name="Mercier A."/>
            <person name="Li F."/>
            <person name="Yang H."/>
            <person name="Xiang J."/>
        </authorList>
    </citation>
    <scope>NUCLEOTIDE SEQUENCE [LARGE SCALE GENOMIC DNA]</scope>
    <source>
        <strain evidence="9">Shaxun</strain>
        <tissue evidence="9">Muscle</tissue>
    </source>
</reference>
<dbReference type="FunFam" id="1.10.510.10:FF:000071">
    <property type="entry name" value="Mitogen-activated protein kinase kinase kinase 3 isoform 2"/>
    <property type="match status" value="1"/>
</dbReference>
<dbReference type="PROSITE" id="PS50011">
    <property type="entry name" value="PROTEIN_KINASE_DOM"/>
    <property type="match status" value="1"/>
</dbReference>
<keyword evidence="4 9" id="KW-0418">Kinase</keyword>
<evidence type="ECO:0000256" key="5">
    <source>
        <dbReference type="ARBA" id="ARBA00022840"/>
    </source>
</evidence>
<evidence type="ECO:0000256" key="2">
    <source>
        <dbReference type="ARBA" id="ARBA00022679"/>
    </source>
</evidence>
<proteinExistence type="predicted"/>
<dbReference type="SMART" id="SM00220">
    <property type="entry name" value="S_TKc"/>
    <property type="match status" value="1"/>
</dbReference>
<dbReference type="PANTHER" id="PTHR11584:SF369">
    <property type="entry name" value="MITOGEN-ACTIVATED PROTEIN KINASE KINASE KINASE 19-RELATED"/>
    <property type="match status" value="1"/>
</dbReference>
<feature type="domain" description="Protein kinase" evidence="8">
    <location>
        <begin position="232"/>
        <end position="492"/>
    </location>
</feature>
<dbReference type="InterPro" id="IPR011009">
    <property type="entry name" value="Kinase-like_dom_sf"/>
</dbReference>